<evidence type="ECO:0000256" key="2">
    <source>
        <dbReference type="ARBA" id="ARBA00022490"/>
    </source>
</evidence>
<evidence type="ECO:0000259" key="5">
    <source>
        <dbReference type="Pfam" id="PF07989"/>
    </source>
</evidence>
<evidence type="ECO:0000313" key="7">
    <source>
        <dbReference type="Proteomes" id="UP000225277"/>
    </source>
</evidence>
<evidence type="ECO:0000256" key="1">
    <source>
        <dbReference type="ARBA" id="ARBA00004496"/>
    </source>
</evidence>
<keyword evidence="7" id="KW-1185">Reference proteome</keyword>
<dbReference type="AlphaFoldDB" id="A0A2D3VQK1"/>
<feature type="compositionally biased region" description="Low complexity" evidence="4">
    <location>
        <begin position="775"/>
        <end position="787"/>
    </location>
</feature>
<feature type="compositionally biased region" description="Polar residues" evidence="4">
    <location>
        <begin position="381"/>
        <end position="393"/>
    </location>
</feature>
<accession>A0A2D3VQK1</accession>
<feature type="coiled-coil region" evidence="3">
    <location>
        <begin position="97"/>
        <end position="186"/>
    </location>
</feature>
<protein>
    <recommendedName>
        <fullName evidence="5">Centrosomin N-terminal motif 1 domain-containing protein</fullName>
    </recommendedName>
</protein>
<feature type="region of interest" description="Disordered" evidence="4">
    <location>
        <begin position="604"/>
        <end position="691"/>
    </location>
</feature>
<reference evidence="6 7" key="1">
    <citation type="submission" date="2016-03" db="EMBL/GenBank/DDBJ databases">
        <authorList>
            <person name="Ploux O."/>
        </authorList>
    </citation>
    <scope>NUCLEOTIDE SEQUENCE [LARGE SCALE GENOMIC DNA]</scope>
    <source>
        <strain evidence="6 7">URUG2</strain>
    </source>
</reference>
<keyword evidence="2" id="KW-0963">Cytoplasm</keyword>
<name>A0A2D3VQK1_9PEZI</name>
<feature type="compositionally biased region" description="Pro residues" evidence="4">
    <location>
        <begin position="468"/>
        <end position="477"/>
    </location>
</feature>
<dbReference type="Proteomes" id="UP000225277">
    <property type="component" value="Unassembled WGS sequence"/>
</dbReference>
<feature type="region of interest" description="Disordered" evidence="4">
    <location>
        <begin position="348"/>
        <end position="408"/>
    </location>
</feature>
<feature type="region of interest" description="Disordered" evidence="4">
    <location>
        <begin position="706"/>
        <end position="872"/>
    </location>
</feature>
<feature type="domain" description="Centrosomin N-terminal motif 1" evidence="5">
    <location>
        <begin position="97"/>
        <end position="170"/>
    </location>
</feature>
<comment type="subcellular location">
    <subcellularLocation>
        <location evidence="1">Cytoplasm</location>
    </subcellularLocation>
</comment>
<feature type="compositionally biased region" description="Basic and acidic residues" evidence="4">
    <location>
        <begin position="790"/>
        <end position="802"/>
    </location>
</feature>
<feature type="compositionally biased region" description="Low complexity" evidence="4">
    <location>
        <begin position="709"/>
        <end position="723"/>
    </location>
</feature>
<feature type="region of interest" description="Disordered" evidence="4">
    <location>
        <begin position="440"/>
        <end position="481"/>
    </location>
</feature>
<dbReference type="STRING" id="112498.A0A2D3VQK1"/>
<gene>
    <name evidence="6" type="ORF">RCC_11307</name>
</gene>
<feature type="compositionally biased region" description="Basic and acidic residues" evidence="4">
    <location>
        <begin position="210"/>
        <end position="226"/>
    </location>
</feature>
<dbReference type="Pfam" id="PF07989">
    <property type="entry name" value="Cnn_1N"/>
    <property type="match status" value="1"/>
</dbReference>
<dbReference type="GeneID" id="35606333"/>
<evidence type="ECO:0000256" key="3">
    <source>
        <dbReference type="SAM" id="Coils"/>
    </source>
</evidence>
<feature type="compositionally biased region" description="Low complexity" evidence="4">
    <location>
        <begin position="671"/>
        <end position="682"/>
    </location>
</feature>
<dbReference type="GO" id="GO:0005815">
    <property type="term" value="C:microtubule organizing center"/>
    <property type="evidence" value="ECO:0007669"/>
    <property type="project" value="InterPro"/>
</dbReference>
<keyword evidence="3" id="KW-0175">Coiled coil</keyword>
<feature type="region of interest" description="Disordered" evidence="4">
    <location>
        <begin position="1"/>
        <end position="52"/>
    </location>
</feature>
<dbReference type="GO" id="GO:0005737">
    <property type="term" value="C:cytoplasm"/>
    <property type="evidence" value="ECO:0007669"/>
    <property type="project" value="UniProtKB-SubCell"/>
</dbReference>
<dbReference type="OrthoDB" id="10251744at2759"/>
<organism evidence="6 7">
    <name type="scientific">Ramularia collo-cygni</name>
    <dbReference type="NCBI Taxonomy" id="112498"/>
    <lineage>
        <taxon>Eukaryota</taxon>
        <taxon>Fungi</taxon>
        <taxon>Dikarya</taxon>
        <taxon>Ascomycota</taxon>
        <taxon>Pezizomycotina</taxon>
        <taxon>Dothideomycetes</taxon>
        <taxon>Dothideomycetidae</taxon>
        <taxon>Mycosphaerellales</taxon>
        <taxon>Mycosphaerellaceae</taxon>
        <taxon>Ramularia</taxon>
    </lineage>
</organism>
<sequence>MSSLGSEANHGGPPDVLPASQYLQERLQERRARNTRPKRVRQSDFGPRRGRDDDIFLAEADDIHHTRLYDSSPLAAMSAKGSDSGHGSSNRRRMMGIRDMDGELDRLNKQNFALKLEIDHRRDHAQKMQEQLDSMRELIDRAERLETEHAELLRINSQLVNELEKRDKAVEEAMDIICDLEEQNNELVERNSNTRPSTAHADSGYAGTEMPEHDSPSSRPGADTRPKSPTINVRQPSLPASAASKKLQGLLNDQTPARARREPNILSEQKPSTHALRSVYMENAKQLHSVKSFQSLLSRQENKLDEDLDDALNSPRLSVLSESSFPSIYSPKQQLSPDRFAWEDAIDDDTASPSIRTRSQPRQDSIKRVSQWISERDAAETTPSKSNHISSPLQLKMDEDMPPPPMPRHAALQSHYHSLNNALSEVAVCSPEFLRQPHRLDLHEPSGAQRRKLESSRPRPMSLIGPTPGSPLLPPTPDSVSTRMLRASRSSIIGERSLLDITPAVVRGFDALEPGIRTAPKQMRSSVELSSAYNSNVGHRHSIAAHGIGVDESSEDEDFGEADRLSASACDFGIEYDGFPDGKSIKMGTPSRFFKHPQPPDMFNLNNMSPPQAAKVNIPSPRRRRSSDQIYSSLTKPRMVRVETSPTLLGTLGRMVSGGGKASAESIATPRSTRSGSSGNRTIHPSEQQLGAISPDVVHARQVLTQSLASPSPSRTAASPARTFGQKTQNLFRRLSNSQGSDREGREKSPLPTLTQSPASVYADNIPIELRRPMTSNTDRTTRTTATGPSDHRVPSSRDLERPSLQARTFTEPGNARPPSASGITAAEREKRNIFKRSNSLKKAAPEAGVAPETRRRGSIREVVSTARRPWR</sequence>
<evidence type="ECO:0000256" key="4">
    <source>
        <dbReference type="SAM" id="MobiDB-lite"/>
    </source>
</evidence>
<evidence type="ECO:0000313" key="6">
    <source>
        <dbReference type="EMBL" id="CZT25639.1"/>
    </source>
</evidence>
<dbReference type="EMBL" id="FJUY01000029">
    <property type="protein sequence ID" value="CZT25639.1"/>
    <property type="molecule type" value="Genomic_DNA"/>
</dbReference>
<feature type="compositionally biased region" description="Polar residues" evidence="4">
    <location>
        <begin position="351"/>
        <end position="363"/>
    </location>
</feature>
<proteinExistence type="predicted"/>
<dbReference type="RefSeq" id="XP_023632297.1">
    <property type="nucleotide sequence ID" value="XM_023776529.1"/>
</dbReference>
<feature type="compositionally biased region" description="Polar residues" evidence="4">
    <location>
        <begin position="725"/>
        <end position="740"/>
    </location>
</feature>
<dbReference type="InterPro" id="IPR012943">
    <property type="entry name" value="Cnn_1N"/>
</dbReference>
<feature type="region of interest" description="Disordered" evidence="4">
    <location>
        <begin position="188"/>
        <end position="242"/>
    </location>
</feature>